<dbReference type="EMBL" id="MU006783">
    <property type="protein sequence ID" value="KAF2641019.1"/>
    <property type="molecule type" value="Genomic_DNA"/>
</dbReference>
<evidence type="ECO:0000256" key="1">
    <source>
        <dbReference type="SAM" id="Phobius"/>
    </source>
</evidence>
<keyword evidence="3" id="KW-1185">Reference proteome</keyword>
<accession>A0A6A6RZL4</accession>
<dbReference type="OrthoDB" id="5429634at2759"/>
<gene>
    <name evidence="2" type="ORF">P280DRAFT_398168</name>
</gene>
<proteinExistence type="predicted"/>
<feature type="non-terminal residue" evidence="2">
    <location>
        <position position="1"/>
    </location>
</feature>
<reference evidence="2" key="1">
    <citation type="journal article" date="2020" name="Stud. Mycol.">
        <title>101 Dothideomycetes genomes: a test case for predicting lifestyles and emergence of pathogens.</title>
        <authorList>
            <person name="Haridas S."/>
            <person name="Albert R."/>
            <person name="Binder M."/>
            <person name="Bloem J."/>
            <person name="Labutti K."/>
            <person name="Salamov A."/>
            <person name="Andreopoulos B."/>
            <person name="Baker S."/>
            <person name="Barry K."/>
            <person name="Bills G."/>
            <person name="Bluhm B."/>
            <person name="Cannon C."/>
            <person name="Castanera R."/>
            <person name="Culley D."/>
            <person name="Daum C."/>
            <person name="Ezra D."/>
            <person name="Gonzalez J."/>
            <person name="Henrissat B."/>
            <person name="Kuo A."/>
            <person name="Liang C."/>
            <person name="Lipzen A."/>
            <person name="Lutzoni F."/>
            <person name="Magnuson J."/>
            <person name="Mondo S."/>
            <person name="Nolan M."/>
            <person name="Ohm R."/>
            <person name="Pangilinan J."/>
            <person name="Park H.-J."/>
            <person name="Ramirez L."/>
            <person name="Alfaro M."/>
            <person name="Sun H."/>
            <person name="Tritt A."/>
            <person name="Yoshinaga Y."/>
            <person name="Zwiers L.-H."/>
            <person name="Turgeon B."/>
            <person name="Goodwin S."/>
            <person name="Spatafora J."/>
            <person name="Crous P."/>
            <person name="Grigoriev I."/>
        </authorList>
    </citation>
    <scope>NUCLEOTIDE SEQUENCE</scope>
    <source>
        <strain evidence="2">CBS 473.64</strain>
    </source>
</reference>
<dbReference type="AlphaFoldDB" id="A0A6A6RZL4"/>
<feature type="transmembrane region" description="Helical" evidence="1">
    <location>
        <begin position="6"/>
        <end position="27"/>
    </location>
</feature>
<evidence type="ECO:0000313" key="3">
    <source>
        <dbReference type="Proteomes" id="UP000799753"/>
    </source>
</evidence>
<evidence type="ECO:0000313" key="2">
    <source>
        <dbReference type="EMBL" id="KAF2641019.1"/>
    </source>
</evidence>
<organism evidence="2 3">
    <name type="scientific">Massarina eburnea CBS 473.64</name>
    <dbReference type="NCBI Taxonomy" id="1395130"/>
    <lineage>
        <taxon>Eukaryota</taxon>
        <taxon>Fungi</taxon>
        <taxon>Dikarya</taxon>
        <taxon>Ascomycota</taxon>
        <taxon>Pezizomycotina</taxon>
        <taxon>Dothideomycetes</taxon>
        <taxon>Pleosporomycetidae</taxon>
        <taxon>Pleosporales</taxon>
        <taxon>Massarineae</taxon>
        <taxon>Massarinaceae</taxon>
        <taxon>Massarina</taxon>
    </lineage>
</organism>
<sequence length="190" mass="21389">QLILSILYLFTNSFFTAVCMQSEWSSYALNRKGLRVSSDKQGSQRSTYFLQLPYRYSIPLLIVFGILHWLASQSMSVTDSILDDYPIAFIEYSPLATLIGCVTLGVLLVFIGVLWSWRMQVNMPVMRGCSAVIAAACQPKDEERDHGVQWTRVQWGVICQPLEQEQSGTAHCGFSNKYVGMPIEGRLYAG</sequence>
<keyword evidence="1" id="KW-0472">Membrane</keyword>
<name>A0A6A6RZL4_9PLEO</name>
<dbReference type="Proteomes" id="UP000799753">
    <property type="component" value="Unassembled WGS sequence"/>
</dbReference>
<feature type="transmembrane region" description="Helical" evidence="1">
    <location>
        <begin position="92"/>
        <end position="117"/>
    </location>
</feature>
<keyword evidence="1" id="KW-1133">Transmembrane helix</keyword>
<protein>
    <submittedName>
        <fullName evidence="2">Uncharacterized protein</fullName>
    </submittedName>
</protein>
<feature type="transmembrane region" description="Helical" evidence="1">
    <location>
        <begin position="48"/>
        <end position="72"/>
    </location>
</feature>
<keyword evidence="1" id="KW-0812">Transmembrane</keyword>
<dbReference type="PANTHER" id="PTHR35395">
    <property type="entry name" value="DUF6536 DOMAIN-CONTAINING PROTEIN"/>
    <property type="match status" value="1"/>
</dbReference>
<dbReference type="PANTHER" id="PTHR35395:SF1">
    <property type="entry name" value="DUF6536 DOMAIN-CONTAINING PROTEIN"/>
    <property type="match status" value="1"/>
</dbReference>